<feature type="domain" description="ABC transmembrane type-1" evidence="7">
    <location>
        <begin position="66"/>
        <end position="247"/>
    </location>
</feature>
<feature type="transmembrane region" description="Helical" evidence="6">
    <location>
        <begin position="70"/>
        <end position="91"/>
    </location>
</feature>
<keyword evidence="2" id="KW-0813">Transport</keyword>
<dbReference type="EMBL" id="CAEZWK010000009">
    <property type="protein sequence ID" value="CAB4650931.1"/>
    <property type="molecule type" value="Genomic_DNA"/>
</dbReference>
<evidence type="ECO:0000313" key="9">
    <source>
        <dbReference type="EMBL" id="CAB4644223.1"/>
    </source>
</evidence>
<dbReference type="CDD" id="cd06261">
    <property type="entry name" value="TM_PBP2"/>
    <property type="match status" value="1"/>
</dbReference>
<keyword evidence="3 6" id="KW-0812">Transmembrane</keyword>
<dbReference type="InterPro" id="IPR000515">
    <property type="entry name" value="MetI-like"/>
</dbReference>
<evidence type="ECO:0000256" key="1">
    <source>
        <dbReference type="ARBA" id="ARBA00004141"/>
    </source>
</evidence>
<dbReference type="GO" id="GO:0016020">
    <property type="term" value="C:membrane"/>
    <property type="evidence" value="ECO:0007669"/>
    <property type="project" value="UniProtKB-SubCell"/>
</dbReference>
<feature type="transmembrane region" description="Helical" evidence="6">
    <location>
        <begin position="103"/>
        <end position="126"/>
    </location>
</feature>
<name>A0A6J6L0I2_9ZZZZ</name>
<dbReference type="EMBL" id="CAEZWF010000024">
    <property type="protein sequence ID" value="CAB4655192.1"/>
    <property type="molecule type" value="Genomic_DNA"/>
</dbReference>
<gene>
    <name evidence="8" type="ORF">UFOPK2046_00125</name>
    <name evidence="9" type="ORF">UFOPK2157_00886</name>
    <name evidence="11" type="ORF">UFOPK2228_00840</name>
    <name evidence="10" type="ORF">UFOPK2245_00557</name>
</gene>
<dbReference type="Gene3D" id="1.10.3720.10">
    <property type="entry name" value="MetI-like"/>
    <property type="match status" value="1"/>
</dbReference>
<dbReference type="AlphaFoldDB" id="A0A6J6L0I2"/>
<dbReference type="PANTHER" id="PTHR30177:SF4">
    <property type="entry name" value="OSMOPROTECTANT IMPORT PERMEASE PROTEIN OSMW"/>
    <property type="match status" value="1"/>
</dbReference>
<evidence type="ECO:0000313" key="11">
    <source>
        <dbReference type="EMBL" id="CAB4655192.1"/>
    </source>
</evidence>
<protein>
    <submittedName>
        <fullName evidence="11">Unannotated protein</fullName>
    </submittedName>
</protein>
<dbReference type="InterPro" id="IPR051204">
    <property type="entry name" value="ABC_transp_perm/SBD"/>
</dbReference>
<evidence type="ECO:0000313" key="10">
    <source>
        <dbReference type="EMBL" id="CAB4650931.1"/>
    </source>
</evidence>
<evidence type="ECO:0000256" key="2">
    <source>
        <dbReference type="ARBA" id="ARBA00022448"/>
    </source>
</evidence>
<accession>A0A6J6L0I2</accession>
<evidence type="ECO:0000313" key="8">
    <source>
        <dbReference type="EMBL" id="CAB4626622.1"/>
    </source>
</evidence>
<dbReference type="PANTHER" id="PTHR30177">
    <property type="entry name" value="GLYCINE BETAINE/L-PROLINE TRANSPORT SYSTEM PERMEASE PROTEIN PROW"/>
    <property type="match status" value="1"/>
</dbReference>
<sequence length="259" mass="27740">MTKMTLTLGSRLSPSARIIFNRHRSLIIQPILIFALAFVLWFFVSRATLDQIEAVTINWAFISQAIKDHLILSFASAAIILSIAIPGGILLTRPRAKMFTPLVLIIANIGQAFPAAGVLIIAGIAFGFGKPIAIFSFAAFGLLPILRNTIVGLQEIDPFVVESARGMGMTARQALRRIELPLAVPVILAGVRTTLILTVGVATLGVFVNGGGLGTLIIPGLKLNRDLVLVTGGILTIIVAFTMDWLARAAEELLRPRGI</sequence>
<keyword evidence="4 6" id="KW-1133">Transmembrane helix</keyword>
<dbReference type="GO" id="GO:0031460">
    <property type="term" value="P:glycine betaine transport"/>
    <property type="evidence" value="ECO:0007669"/>
    <property type="project" value="TreeGrafter"/>
</dbReference>
<dbReference type="EMBL" id="CAEZVW010000040">
    <property type="protein sequence ID" value="CAB4644223.1"/>
    <property type="molecule type" value="Genomic_DNA"/>
</dbReference>
<dbReference type="GO" id="GO:0055085">
    <property type="term" value="P:transmembrane transport"/>
    <property type="evidence" value="ECO:0007669"/>
    <property type="project" value="InterPro"/>
</dbReference>
<reference evidence="11" key="1">
    <citation type="submission" date="2020-05" db="EMBL/GenBank/DDBJ databases">
        <authorList>
            <person name="Chiriac C."/>
            <person name="Salcher M."/>
            <person name="Ghai R."/>
            <person name="Kavagutti S V."/>
        </authorList>
    </citation>
    <scope>NUCLEOTIDE SEQUENCE</scope>
</reference>
<evidence type="ECO:0000256" key="6">
    <source>
        <dbReference type="SAM" id="Phobius"/>
    </source>
</evidence>
<evidence type="ECO:0000256" key="5">
    <source>
        <dbReference type="ARBA" id="ARBA00023136"/>
    </source>
</evidence>
<dbReference type="SUPFAM" id="SSF161098">
    <property type="entry name" value="MetI-like"/>
    <property type="match status" value="1"/>
</dbReference>
<feature type="transmembrane region" description="Helical" evidence="6">
    <location>
        <begin position="26"/>
        <end position="44"/>
    </location>
</feature>
<proteinExistence type="predicted"/>
<evidence type="ECO:0000256" key="4">
    <source>
        <dbReference type="ARBA" id="ARBA00022989"/>
    </source>
</evidence>
<feature type="transmembrane region" description="Helical" evidence="6">
    <location>
        <begin position="132"/>
        <end position="150"/>
    </location>
</feature>
<evidence type="ECO:0000259" key="7">
    <source>
        <dbReference type="PROSITE" id="PS50928"/>
    </source>
</evidence>
<dbReference type="Pfam" id="PF00528">
    <property type="entry name" value="BPD_transp_1"/>
    <property type="match status" value="1"/>
</dbReference>
<feature type="transmembrane region" description="Helical" evidence="6">
    <location>
        <begin position="182"/>
        <end position="207"/>
    </location>
</feature>
<keyword evidence="5 6" id="KW-0472">Membrane</keyword>
<feature type="transmembrane region" description="Helical" evidence="6">
    <location>
        <begin position="227"/>
        <end position="247"/>
    </location>
</feature>
<dbReference type="InterPro" id="IPR035906">
    <property type="entry name" value="MetI-like_sf"/>
</dbReference>
<organism evidence="11">
    <name type="scientific">freshwater metagenome</name>
    <dbReference type="NCBI Taxonomy" id="449393"/>
    <lineage>
        <taxon>unclassified sequences</taxon>
        <taxon>metagenomes</taxon>
        <taxon>ecological metagenomes</taxon>
    </lineage>
</organism>
<dbReference type="EMBL" id="CAEZVP010000010">
    <property type="protein sequence ID" value="CAB4626622.1"/>
    <property type="molecule type" value="Genomic_DNA"/>
</dbReference>
<dbReference type="PROSITE" id="PS50928">
    <property type="entry name" value="ABC_TM1"/>
    <property type="match status" value="1"/>
</dbReference>
<evidence type="ECO:0000256" key="3">
    <source>
        <dbReference type="ARBA" id="ARBA00022692"/>
    </source>
</evidence>
<comment type="subcellular location">
    <subcellularLocation>
        <location evidence="1">Membrane</location>
        <topology evidence="1">Multi-pass membrane protein</topology>
    </subcellularLocation>
</comment>